<dbReference type="Proteomes" id="UP000199032">
    <property type="component" value="Unassembled WGS sequence"/>
</dbReference>
<keyword evidence="2" id="KW-1185">Reference proteome</keyword>
<dbReference type="STRING" id="1742972.COMA1_11512"/>
<evidence type="ECO:0000313" key="1">
    <source>
        <dbReference type="EMBL" id="CUS34093.1"/>
    </source>
</evidence>
<sequence>MCVIGDDSGLDETAKIRISFLELEPVDTDGAPTRSAIIAPRFCARTLRLTRLARPFSFVDFHRYMKAGPISPTHQYPLDTMLDALSLFKRNINQLFGISVDIMNTGRSLQLLSSSMQILAINGVAQAAKIGGGKGRPILALVEILNQTPREIKPEVEAIEQVCAELARLTAHSSNIVWRYYQLIAGVLAAMPQGGQSSCLADRHQSSHLRFTTLEDITLLMSDPTFQLGEPLERDNRRSIAAICQANLTELHARLSETLRCLNDTGRALHGLKMIGLTARYMAFCIASEAAALDEGGMNFKTLATEIGHVVDELDARTRAMKNSIDDGQSLVELLLKGNSDAKQNTLQ</sequence>
<proteinExistence type="predicted"/>
<dbReference type="AlphaFoldDB" id="A0A0S4LBW3"/>
<reference evidence="1 2" key="1">
    <citation type="submission" date="2015-10" db="EMBL/GenBank/DDBJ databases">
        <authorList>
            <person name="Gilbert D.G."/>
        </authorList>
    </citation>
    <scope>NUCLEOTIDE SEQUENCE [LARGE SCALE GENOMIC DNA]</scope>
    <source>
        <strain evidence="1">COMA1</strain>
    </source>
</reference>
<evidence type="ECO:0000313" key="2">
    <source>
        <dbReference type="Proteomes" id="UP000199032"/>
    </source>
</evidence>
<gene>
    <name evidence="1" type="ORF">COMA1_11512</name>
</gene>
<evidence type="ECO:0008006" key="3">
    <source>
        <dbReference type="Google" id="ProtNLM"/>
    </source>
</evidence>
<organism evidence="1 2">
    <name type="scientific">Candidatus Nitrospira nitrosa</name>
    <dbReference type="NCBI Taxonomy" id="1742972"/>
    <lineage>
        <taxon>Bacteria</taxon>
        <taxon>Pseudomonadati</taxon>
        <taxon>Nitrospirota</taxon>
        <taxon>Nitrospiria</taxon>
        <taxon>Nitrospirales</taxon>
        <taxon>Nitrospiraceae</taxon>
        <taxon>Nitrospira</taxon>
    </lineage>
</organism>
<accession>A0A0S4LBW3</accession>
<dbReference type="RefSeq" id="WP_090745874.1">
    <property type="nucleotide sequence ID" value="NZ_CZQA01000001.1"/>
</dbReference>
<dbReference type="OrthoDB" id="9788310at2"/>
<protein>
    <recommendedName>
        <fullName evidence="3">Methyl-accepting transducer domain-containing protein</fullName>
    </recommendedName>
</protein>
<dbReference type="EMBL" id="CZQA01000001">
    <property type="protein sequence ID" value="CUS34093.1"/>
    <property type="molecule type" value="Genomic_DNA"/>
</dbReference>
<name>A0A0S4LBW3_9BACT</name>